<dbReference type="VEuPathDB" id="TriTrypDB:TCDM_04463"/>
<organism evidence="3 4">
    <name type="scientific">Trypanosoma cruzi</name>
    <dbReference type="NCBI Taxonomy" id="5693"/>
    <lineage>
        <taxon>Eukaryota</taxon>
        <taxon>Discoba</taxon>
        <taxon>Euglenozoa</taxon>
        <taxon>Kinetoplastea</taxon>
        <taxon>Metakinetoplastina</taxon>
        <taxon>Trypanosomatida</taxon>
        <taxon>Trypanosomatidae</taxon>
        <taxon>Trypanosoma</taxon>
        <taxon>Schizotrypanum</taxon>
    </lineage>
</organism>
<comment type="caution">
    <text evidence="3">The sequence shown here is derived from an EMBL/GenBank/DDBJ whole genome shotgun (WGS) entry which is preliminary data.</text>
</comment>
<feature type="domain" description="LicD/FKTN/FKRP nucleotidyltransferase" evidence="2">
    <location>
        <begin position="215"/>
        <end position="261"/>
    </location>
</feature>
<evidence type="ECO:0000313" key="4">
    <source>
        <dbReference type="Proteomes" id="UP000246121"/>
    </source>
</evidence>
<reference evidence="3 4" key="1">
    <citation type="journal article" date="2018" name="Microb. Genom.">
        <title>Expanding an expanded genome: long-read sequencing of Trypanosoma cruzi.</title>
        <authorList>
            <person name="Berna L."/>
            <person name="Rodriguez M."/>
            <person name="Chiribao M.L."/>
            <person name="Parodi-Talice A."/>
            <person name="Pita S."/>
            <person name="Rijo G."/>
            <person name="Alvarez-Valin F."/>
            <person name="Robello C."/>
        </authorList>
    </citation>
    <scope>NUCLEOTIDE SEQUENCE [LARGE SCALE GENOMIC DNA]</scope>
    <source>
        <strain evidence="3 4">Dm28c</strain>
    </source>
</reference>
<evidence type="ECO:0000259" key="2">
    <source>
        <dbReference type="Pfam" id="PF04991"/>
    </source>
</evidence>
<dbReference type="Proteomes" id="UP000246121">
    <property type="component" value="Unassembled WGS sequence"/>
</dbReference>
<dbReference type="GO" id="GO:0009100">
    <property type="term" value="P:glycoprotein metabolic process"/>
    <property type="evidence" value="ECO:0007669"/>
    <property type="project" value="UniProtKB-ARBA"/>
</dbReference>
<sequence length="414" mass="46806">MRRFSCAIFISHRYVSVFRPHIHLSPCVICDAAAGDSQETFGTSPSCDFPPPNFFPPPDVRNDCVVEQTSSGWSTTLERRREGLKKWLQKEHEWVGGHRTVNSAYLESCWEAFCNPARTLTKDEIAGTIDFLSQFCEVKLDDVSTESSASSNSMRQETEQPQYQNSVPGRVCHGKEEMSKNVFLTHVQRSMSTLADIERQLLFQRTLLDFFGVTNSLNVPLFLCCGTALGAHREGYFIPHDNDIDVGVFYEDLLRLGGTMEEDAQSAVVSLLSHVALDGHFVLLDICGTVEKGLELRFLHHETRVALDLNVYYPPLADDAALISQFGPFVWTASHYEDAGSRRHGMYRYRHASFREALIRLPFCDPAVASPADGFLVPPVSYLVEYFGEDWRTPRAYTYTEGLQNGEYKNIIEE</sequence>
<dbReference type="VEuPathDB" id="TriTrypDB:TCSYLVIO_004169"/>
<dbReference type="VEuPathDB" id="TriTrypDB:C4B63_186g8"/>
<evidence type="ECO:0000256" key="1">
    <source>
        <dbReference type="SAM" id="MobiDB-lite"/>
    </source>
</evidence>
<dbReference type="InterPro" id="IPR007074">
    <property type="entry name" value="LicD/FKTN/FKRP_NTP_transf"/>
</dbReference>
<accession>A0A2V2ULV3</accession>
<dbReference type="VEuPathDB" id="TriTrypDB:TcCLB.506871.150"/>
<dbReference type="VEuPathDB" id="TriTrypDB:TcBrA4_0104040"/>
<feature type="region of interest" description="Disordered" evidence="1">
    <location>
        <begin position="147"/>
        <end position="167"/>
    </location>
</feature>
<dbReference type="PANTHER" id="PTHR43404">
    <property type="entry name" value="LIPOPOLYSACCHARIDE CHOLINEPHOSPHOTRANSFERASE LICD"/>
    <property type="match status" value="1"/>
</dbReference>
<dbReference type="VEuPathDB" id="TriTrypDB:TcCL_NonESM00975"/>
<protein>
    <recommendedName>
        <fullName evidence="2">LicD/FKTN/FKRP nucleotidyltransferase domain-containing protein</fullName>
    </recommendedName>
</protein>
<dbReference type="VEuPathDB" id="TriTrypDB:TcCLB.507511.20"/>
<dbReference type="VEuPathDB" id="TriTrypDB:Tc_MARK_2915"/>
<proteinExistence type="predicted"/>
<dbReference type="VEuPathDB" id="TriTrypDB:TcYC6_0052950"/>
<dbReference type="VEuPathDB" id="TriTrypDB:BCY84_18376"/>
<dbReference type="VEuPathDB" id="TriTrypDB:ECC02_003790"/>
<dbReference type="InterPro" id="IPR052942">
    <property type="entry name" value="LPS_cholinephosphotransferase"/>
</dbReference>
<dbReference type="EMBL" id="PRFA01000186">
    <property type="protein sequence ID" value="PWU85051.1"/>
    <property type="molecule type" value="Genomic_DNA"/>
</dbReference>
<dbReference type="AlphaFoldDB" id="A0A2V2ULV3"/>
<name>A0A2V2ULV3_TRYCR</name>
<dbReference type="VEuPathDB" id="TriTrypDB:C3747_55g165"/>
<dbReference type="Pfam" id="PF04991">
    <property type="entry name" value="LicD"/>
    <property type="match status" value="1"/>
</dbReference>
<evidence type="ECO:0000313" key="3">
    <source>
        <dbReference type="EMBL" id="PWU85051.1"/>
    </source>
</evidence>
<dbReference type="VEuPathDB" id="TriTrypDB:TcG_00236"/>
<gene>
    <name evidence="3" type="ORF">C4B63_186g8</name>
</gene>
<dbReference type="PANTHER" id="PTHR43404:SF1">
    <property type="entry name" value="MNN4P"/>
    <property type="match status" value="1"/>
</dbReference>